<proteinExistence type="predicted"/>
<dbReference type="AlphaFoldDB" id="A0A0E9TBC8"/>
<accession>A0A0E9TBC8</accession>
<reference evidence="1" key="1">
    <citation type="submission" date="2014-11" db="EMBL/GenBank/DDBJ databases">
        <authorList>
            <person name="Amaro Gonzalez C."/>
        </authorList>
    </citation>
    <scope>NUCLEOTIDE SEQUENCE</scope>
</reference>
<organism evidence="1">
    <name type="scientific">Anguilla anguilla</name>
    <name type="common">European freshwater eel</name>
    <name type="synonym">Muraena anguilla</name>
    <dbReference type="NCBI Taxonomy" id="7936"/>
    <lineage>
        <taxon>Eukaryota</taxon>
        <taxon>Metazoa</taxon>
        <taxon>Chordata</taxon>
        <taxon>Craniata</taxon>
        <taxon>Vertebrata</taxon>
        <taxon>Euteleostomi</taxon>
        <taxon>Actinopterygii</taxon>
        <taxon>Neopterygii</taxon>
        <taxon>Teleostei</taxon>
        <taxon>Anguilliformes</taxon>
        <taxon>Anguillidae</taxon>
        <taxon>Anguilla</taxon>
    </lineage>
</organism>
<sequence>MSTLQIYPSELCKDKSFLQTSNGFKESKSNPYFTAHCPSVFTQ</sequence>
<evidence type="ECO:0000313" key="1">
    <source>
        <dbReference type="EMBL" id="JAH51004.1"/>
    </source>
</evidence>
<name>A0A0E9TBC8_ANGAN</name>
<reference evidence="1" key="2">
    <citation type="journal article" date="2015" name="Fish Shellfish Immunol.">
        <title>Early steps in the European eel (Anguilla anguilla)-Vibrio vulnificus interaction in the gills: Role of the RtxA13 toxin.</title>
        <authorList>
            <person name="Callol A."/>
            <person name="Pajuelo D."/>
            <person name="Ebbesson L."/>
            <person name="Teles M."/>
            <person name="MacKenzie S."/>
            <person name="Amaro C."/>
        </authorList>
    </citation>
    <scope>NUCLEOTIDE SEQUENCE</scope>
</reference>
<protein>
    <submittedName>
        <fullName evidence="1">Uncharacterized protein</fullName>
    </submittedName>
</protein>
<dbReference type="EMBL" id="GBXM01057573">
    <property type="protein sequence ID" value="JAH51004.1"/>
    <property type="molecule type" value="Transcribed_RNA"/>
</dbReference>